<reference evidence="3 5" key="2">
    <citation type="journal article" date="2016" name="Front. Microbiol.">
        <title>Industrial Acetogenic Biocatalysts: A Comparative Metabolic and Genomic Analysis.</title>
        <authorList>
            <person name="Bengelsdorf F."/>
            <person name="Poehlein A."/>
            <person name="Sonja S."/>
            <person name="Erz C."/>
            <person name="Hummel T."/>
            <person name="Hoffmeister S."/>
            <person name="Daniel R."/>
            <person name="Durre P."/>
        </authorList>
    </citation>
    <scope>NUCLEOTIDE SEQUENCE [LARGE SCALE GENOMIC DNA]</scope>
    <source>
        <strain evidence="3 5">PTA-10522</strain>
    </source>
</reference>
<evidence type="ECO:0000313" key="2">
    <source>
        <dbReference type="EMBL" id="OAA90139.1"/>
    </source>
</evidence>
<evidence type="ECO:0000313" key="4">
    <source>
        <dbReference type="Proteomes" id="UP000077384"/>
    </source>
</evidence>
<reference evidence="2 4" key="1">
    <citation type="journal article" date="2015" name="Biotechnol. Bioeng.">
        <title>Genome sequence and phenotypic characterization of Caulobacter segnis.</title>
        <authorList>
            <person name="Patel S."/>
            <person name="Fletcher B."/>
            <person name="Scott D.C."/>
            <person name="Ely B."/>
        </authorList>
    </citation>
    <scope>NUCLEOTIDE SEQUENCE [LARGE SCALE GENOMIC DNA]</scope>
    <source>
        <strain evidence="2 4">PS02</strain>
    </source>
</reference>
<dbReference type="RefSeq" id="WP_063602067.1">
    <property type="nucleotide sequence ID" value="NZ_LITQ01000031.1"/>
</dbReference>
<organism evidence="2 4">
    <name type="scientific">Clostridium coskatii</name>
    <dbReference type="NCBI Taxonomy" id="1705578"/>
    <lineage>
        <taxon>Bacteria</taxon>
        <taxon>Bacillati</taxon>
        <taxon>Bacillota</taxon>
        <taxon>Clostridia</taxon>
        <taxon>Eubacteriales</taxon>
        <taxon>Clostridiaceae</taxon>
        <taxon>Clostridium</taxon>
    </lineage>
</organism>
<protein>
    <submittedName>
        <fullName evidence="2 3">Phage portal protein, SPP1 Gp6-like</fullName>
    </submittedName>
</protein>
<dbReference type="PATRIC" id="fig|1705578.3.peg.2362"/>
<dbReference type="EMBL" id="LROR01000024">
    <property type="protein sequence ID" value="OBR97426.1"/>
    <property type="molecule type" value="Genomic_DNA"/>
</dbReference>
<keyword evidence="5" id="KW-1185">Reference proteome</keyword>
<sequence>MDLQEYINLYYPNKLNWFVDECNKQIHQDRIMNMFNIQEYLNGSHAILNRADTVYNGRTFKTTKIMLQYAKPLMAFQKSFLLKNPVTLTCEDDNTLKAMNDVYKQGRFNSIDNKILDKMNKYGLAAEYLYIDTDMNIKSKIIQPIDSYPVFSDTNDYICFIEHYTILASGISYYNVFYNDRVEEWDNQGGDGLYLRNTYKNLSGLPILYCKQENEEDVTQGRSDLEDYVNIIDKMEELLSKYHDSFYKFLNPIPVVTGTKLNIDKNGNGAIDKNIVGNCLQLDDGSNFDLVLSKMDINSMKEMYKILMNSLMDISMTPNIAFNGGSNPANLAEESIRMMYTLPVLKGSMSAEYLKQGYYIRWEQIEKLLKYKGINADGLVDCTFNMSIPSNETELVNNIVNLYNNHLMSIDSAIEHSPYTNDIQSEIKAIQANKDSDNNIGTTDKDKGTGADLSNSEGAGDNNTVDNSTDNNSND</sequence>
<evidence type="ECO:0000256" key="1">
    <source>
        <dbReference type="SAM" id="MobiDB-lite"/>
    </source>
</evidence>
<gene>
    <name evidence="3" type="ORF">CLCOS_03650</name>
    <name evidence="2" type="ORF">WX73_02103</name>
</gene>
<dbReference type="AlphaFoldDB" id="A0A168R782"/>
<proteinExistence type="predicted"/>
<comment type="caution">
    <text evidence="2">The sequence shown here is derived from an EMBL/GenBank/DDBJ whole genome shotgun (WGS) entry which is preliminary data.</text>
</comment>
<dbReference type="Proteomes" id="UP000093694">
    <property type="component" value="Unassembled WGS sequence"/>
</dbReference>
<feature type="compositionally biased region" description="Low complexity" evidence="1">
    <location>
        <begin position="461"/>
        <end position="475"/>
    </location>
</feature>
<evidence type="ECO:0000313" key="5">
    <source>
        <dbReference type="Proteomes" id="UP000093694"/>
    </source>
</evidence>
<dbReference type="Proteomes" id="UP000077384">
    <property type="component" value="Unassembled WGS sequence"/>
</dbReference>
<accession>A0A168R782</accession>
<evidence type="ECO:0000313" key="3">
    <source>
        <dbReference type="EMBL" id="OBR97426.1"/>
    </source>
</evidence>
<dbReference type="EMBL" id="LITQ01000031">
    <property type="protein sequence ID" value="OAA90139.1"/>
    <property type="molecule type" value="Genomic_DNA"/>
</dbReference>
<dbReference type="InterPro" id="IPR021145">
    <property type="entry name" value="Portal_protein_SPP1_Gp6-like"/>
</dbReference>
<feature type="region of interest" description="Disordered" evidence="1">
    <location>
        <begin position="433"/>
        <end position="475"/>
    </location>
</feature>
<name>A0A168R782_9CLOT</name>
<dbReference type="Pfam" id="PF05133">
    <property type="entry name" value="SPP1_portal"/>
    <property type="match status" value="1"/>
</dbReference>